<dbReference type="EMBL" id="BKCF01000003">
    <property type="protein sequence ID" value="GEQ86539.1"/>
    <property type="molecule type" value="Genomic_DNA"/>
</dbReference>
<sequence length="240" mass="25460">MKNLKTILAITVCIVATQITFAQKNIKGSGNVITKTITTSDYHAVNTIGSITVELVSGNEGNIKVIAEDNLQEFVEITNNGGALKVTTKNNLPYYKSTHGIRVIVPFKELDKVTLIGSGDVIGKDIIKTNNFETKLTGSGDLKLEVKAQEINAYIKGSGDLTLRGTTNVFNAVVSGSGDLIAKNLKTTMTDISLTGSGDASVYASSSIKARVNGSGDIEYFGNPTTKDTKVFGSGDIDKM</sequence>
<dbReference type="OrthoDB" id="5585143at2"/>
<protein>
    <submittedName>
        <fullName evidence="2">DUF2807 domain-containing protein</fullName>
    </submittedName>
</protein>
<comment type="caution">
    <text evidence="2">The sequence shown here is derived from an EMBL/GenBank/DDBJ whole genome shotgun (WGS) entry which is preliminary data.</text>
</comment>
<evidence type="ECO:0000313" key="3">
    <source>
        <dbReference type="Proteomes" id="UP000326994"/>
    </source>
</evidence>
<proteinExistence type="predicted"/>
<evidence type="ECO:0000313" key="2">
    <source>
        <dbReference type="EMBL" id="GEQ86539.1"/>
    </source>
</evidence>
<dbReference type="InterPro" id="IPR021255">
    <property type="entry name" value="DUF2807"/>
</dbReference>
<evidence type="ECO:0000259" key="1">
    <source>
        <dbReference type="Pfam" id="PF10988"/>
    </source>
</evidence>
<keyword evidence="3" id="KW-1185">Reference proteome</keyword>
<feature type="domain" description="Putative auto-transporter adhesin head GIN" evidence="1">
    <location>
        <begin position="41"/>
        <end position="224"/>
    </location>
</feature>
<name>A0A5J4G1J6_9FLAO</name>
<dbReference type="PANTHER" id="PTHR39200">
    <property type="entry name" value="HYPOTHETICAL EXPORTED PROTEIN"/>
    <property type="match status" value="1"/>
</dbReference>
<accession>A0A5J4G1J6</accession>
<gene>
    <name evidence="2" type="ORF">ULMS_20470</name>
</gene>
<dbReference type="RefSeq" id="WP_151894458.1">
    <property type="nucleotide sequence ID" value="NZ_BKCF01000003.1"/>
</dbReference>
<dbReference type="Gene3D" id="2.160.20.120">
    <property type="match status" value="1"/>
</dbReference>
<reference evidence="2 3" key="1">
    <citation type="submission" date="2019-08" db="EMBL/GenBank/DDBJ databases">
        <title>Ulvibacter marinistellae sp. nov., isolated from a starfish, Patiria pectinifera.</title>
        <authorList>
            <person name="Kawano K."/>
            <person name="Ushijima N."/>
            <person name="Kihara M."/>
            <person name="Itoh H."/>
        </authorList>
    </citation>
    <scope>NUCLEOTIDE SEQUENCE [LARGE SCALE GENOMIC DNA]</scope>
    <source>
        <strain evidence="2 3">KK4</strain>
    </source>
</reference>
<dbReference type="PANTHER" id="PTHR39200:SF1">
    <property type="entry name" value="AUTO-TRANSPORTER ADHESIN HEAD GIN DOMAIN-CONTAINING PROTEIN-RELATED"/>
    <property type="match status" value="1"/>
</dbReference>
<dbReference type="Proteomes" id="UP000326994">
    <property type="component" value="Unassembled WGS sequence"/>
</dbReference>
<dbReference type="AlphaFoldDB" id="A0A5J4G1J6"/>
<dbReference type="Pfam" id="PF10988">
    <property type="entry name" value="DUF2807"/>
    <property type="match status" value="1"/>
</dbReference>
<organism evidence="2 3">
    <name type="scientific">Patiriisocius marinistellae</name>
    <dbReference type="NCBI Taxonomy" id="2494560"/>
    <lineage>
        <taxon>Bacteria</taxon>
        <taxon>Pseudomonadati</taxon>
        <taxon>Bacteroidota</taxon>
        <taxon>Flavobacteriia</taxon>
        <taxon>Flavobacteriales</taxon>
        <taxon>Flavobacteriaceae</taxon>
        <taxon>Patiriisocius</taxon>
    </lineage>
</organism>